<dbReference type="GO" id="GO:0005524">
    <property type="term" value="F:ATP binding"/>
    <property type="evidence" value="ECO:0007669"/>
    <property type="project" value="UniProtKB-UniRule"/>
</dbReference>
<organism evidence="5 6">
    <name type="scientific">Candidatus Ruania gallistercoris</name>
    <dbReference type="NCBI Taxonomy" id="2838746"/>
    <lineage>
        <taxon>Bacteria</taxon>
        <taxon>Bacillati</taxon>
        <taxon>Actinomycetota</taxon>
        <taxon>Actinomycetes</taxon>
        <taxon>Micrococcales</taxon>
        <taxon>Ruaniaceae</taxon>
        <taxon>Ruania</taxon>
    </lineage>
</organism>
<dbReference type="InterPro" id="IPR011761">
    <property type="entry name" value="ATP-grasp"/>
</dbReference>
<keyword evidence="2" id="KW-0175">Coiled coil</keyword>
<evidence type="ECO:0000256" key="1">
    <source>
        <dbReference type="PROSITE-ProRule" id="PRU00409"/>
    </source>
</evidence>
<proteinExistence type="predicted"/>
<dbReference type="Pfam" id="PF14305">
    <property type="entry name" value="ATPgrasp_TupA"/>
    <property type="match status" value="1"/>
</dbReference>
<feature type="coiled-coil region" evidence="2">
    <location>
        <begin position="16"/>
        <end position="43"/>
    </location>
</feature>
<evidence type="ECO:0000313" key="6">
    <source>
        <dbReference type="Proteomes" id="UP000824037"/>
    </source>
</evidence>
<accession>A0A9D2EFY9</accession>
<dbReference type="SUPFAM" id="SSF56059">
    <property type="entry name" value="Glutathione synthetase ATP-binding domain-like"/>
    <property type="match status" value="1"/>
</dbReference>
<feature type="compositionally biased region" description="Basic and acidic residues" evidence="3">
    <location>
        <begin position="49"/>
        <end position="63"/>
    </location>
</feature>
<evidence type="ECO:0000256" key="3">
    <source>
        <dbReference type="SAM" id="MobiDB-lite"/>
    </source>
</evidence>
<dbReference type="PROSITE" id="PS50975">
    <property type="entry name" value="ATP_GRASP"/>
    <property type="match status" value="1"/>
</dbReference>
<dbReference type="GO" id="GO:0046872">
    <property type="term" value="F:metal ion binding"/>
    <property type="evidence" value="ECO:0007669"/>
    <property type="project" value="InterPro"/>
</dbReference>
<feature type="domain" description="ATP-grasp" evidence="4">
    <location>
        <begin position="109"/>
        <end position="336"/>
    </location>
</feature>
<dbReference type="EMBL" id="DXBY01000222">
    <property type="protein sequence ID" value="HIZ36685.1"/>
    <property type="molecule type" value="Genomic_DNA"/>
</dbReference>
<protein>
    <recommendedName>
        <fullName evidence="4">ATP-grasp domain-containing protein</fullName>
    </recommendedName>
</protein>
<reference evidence="5" key="2">
    <citation type="submission" date="2021-04" db="EMBL/GenBank/DDBJ databases">
        <authorList>
            <person name="Gilroy R."/>
        </authorList>
    </citation>
    <scope>NUCLEOTIDE SEQUENCE</scope>
    <source>
        <strain evidence="5">ChiGjej4B4-7305</strain>
    </source>
</reference>
<keyword evidence="1" id="KW-0067">ATP-binding</keyword>
<name>A0A9D2EFY9_9MICO</name>
<dbReference type="AlphaFoldDB" id="A0A9D2EFY9"/>
<evidence type="ECO:0000259" key="4">
    <source>
        <dbReference type="PROSITE" id="PS50975"/>
    </source>
</evidence>
<reference evidence="5" key="1">
    <citation type="journal article" date="2021" name="PeerJ">
        <title>Extensive microbial diversity within the chicken gut microbiome revealed by metagenomics and culture.</title>
        <authorList>
            <person name="Gilroy R."/>
            <person name="Ravi A."/>
            <person name="Getino M."/>
            <person name="Pursley I."/>
            <person name="Horton D.L."/>
            <person name="Alikhan N.F."/>
            <person name="Baker D."/>
            <person name="Gharbi K."/>
            <person name="Hall N."/>
            <person name="Watson M."/>
            <person name="Adriaenssens E.M."/>
            <person name="Foster-Nyarko E."/>
            <person name="Jarju S."/>
            <person name="Secka A."/>
            <person name="Antonio M."/>
            <person name="Oren A."/>
            <person name="Chaudhuri R.R."/>
            <person name="La Ragione R."/>
            <person name="Hildebrand F."/>
            <person name="Pallen M.J."/>
        </authorList>
    </citation>
    <scope>NUCLEOTIDE SEQUENCE</scope>
    <source>
        <strain evidence="5">ChiGjej4B4-7305</strain>
    </source>
</reference>
<feature type="region of interest" description="Disordered" evidence="3">
    <location>
        <begin position="47"/>
        <end position="69"/>
    </location>
</feature>
<comment type="caution">
    <text evidence="5">The sequence shown here is derived from an EMBL/GenBank/DDBJ whole genome shotgun (WGS) entry which is preliminary data.</text>
</comment>
<keyword evidence="1" id="KW-0547">Nucleotide-binding</keyword>
<sequence>MSTEKPAAPLPRAVRIERAREQLATLQEKVSRRRDDNDMLRAQIAILTEEAKTPAERQARGDGDLETDPGKPSYALAARMHRRANTTGVNLREGLREPILDLYTKTAGRAFAAAHGIDIPAELGRWPDPGAVDWDSLPERFVLKSSRGGGGISVFPLERTADGFIDRLIEQPVTATEVTEKLWNKHQQQSVYIAEEFLQAKSGEPGQMPHDIKVFCFYGEPAFIEVRTGDWSRARDTEQKLRTFLPDGTELHHVRALISAGDDVSPPEDFETLVRASRTLSQAIRRPLERIDFYETDRGIVFGEITQNPGRPPSLVPEWDEKLGAAYESAYARLLADLAAEGALGVEFGDQG</sequence>
<evidence type="ECO:0000313" key="5">
    <source>
        <dbReference type="EMBL" id="HIZ36685.1"/>
    </source>
</evidence>
<evidence type="ECO:0000256" key="2">
    <source>
        <dbReference type="SAM" id="Coils"/>
    </source>
</evidence>
<dbReference type="Proteomes" id="UP000824037">
    <property type="component" value="Unassembled WGS sequence"/>
</dbReference>
<dbReference type="InterPro" id="IPR029465">
    <property type="entry name" value="ATPgrasp_TupA"/>
</dbReference>
<gene>
    <name evidence="5" type="ORF">H9815_12980</name>
</gene>